<reference evidence="1 2" key="1">
    <citation type="submission" date="2018-05" db="EMBL/GenBank/DDBJ databases">
        <title>Genomic Encyclopedia of Type Strains, Phase IV (KMG-IV): sequencing the most valuable type-strain genomes for metagenomic binning, comparative biology and taxonomic classification.</title>
        <authorList>
            <person name="Goeker M."/>
        </authorList>
    </citation>
    <scope>NUCLEOTIDE SEQUENCE [LARGE SCALE GENOMIC DNA]</scope>
    <source>
        <strain evidence="1 2">DSM 44704</strain>
    </source>
</reference>
<organism evidence="1 2">
    <name type="scientific">Nocardia tenerifensis</name>
    <dbReference type="NCBI Taxonomy" id="228006"/>
    <lineage>
        <taxon>Bacteria</taxon>
        <taxon>Bacillati</taxon>
        <taxon>Actinomycetota</taxon>
        <taxon>Actinomycetes</taxon>
        <taxon>Mycobacteriales</taxon>
        <taxon>Nocardiaceae</taxon>
        <taxon>Nocardia</taxon>
    </lineage>
</organism>
<dbReference type="EMBL" id="QJKF01000008">
    <property type="protein sequence ID" value="PXX61618.1"/>
    <property type="molecule type" value="Genomic_DNA"/>
</dbReference>
<dbReference type="Proteomes" id="UP000247569">
    <property type="component" value="Unassembled WGS sequence"/>
</dbReference>
<sequence length="56" mass="5987">MTRLCNTLAAAVVLAVVLYCAGTDSVAFWRADAVGSNWLDPDEGAEQVGRVGGFRW</sequence>
<keyword evidence="2" id="KW-1185">Reference proteome</keyword>
<comment type="caution">
    <text evidence="1">The sequence shown here is derived from an EMBL/GenBank/DDBJ whole genome shotgun (WGS) entry which is preliminary data.</text>
</comment>
<evidence type="ECO:0000313" key="2">
    <source>
        <dbReference type="Proteomes" id="UP000247569"/>
    </source>
</evidence>
<dbReference type="AlphaFoldDB" id="A0A318JXE2"/>
<gene>
    <name evidence="1" type="ORF">DFR70_108176</name>
</gene>
<accession>A0A318JXE2</accession>
<name>A0A318JXE2_9NOCA</name>
<protein>
    <submittedName>
        <fullName evidence="1">Uncharacterized protein</fullName>
    </submittedName>
</protein>
<dbReference type="RefSeq" id="WP_157195530.1">
    <property type="nucleotide sequence ID" value="NZ_QJKF01000008.1"/>
</dbReference>
<evidence type="ECO:0000313" key="1">
    <source>
        <dbReference type="EMBL" id="PXX61618.1"/>
    </source>
</evidence>
<proteinExistence type="predicted"/>